<keyword evidence="3" id="KW-0547">Nucleotide-binding</keyword>
<dbReference type="Proteomes" id="UP000652427">
    <property type="component" value="Unassembled WGS sequence"/>
</dbReference>
<dbReference type="InterPro" id="IPR004753">
    <property type="entry name" value="MreB"/>
</dbReference>
<dbReference type="Gene3D" id="3.30.420.40">
    <property type="match status" value="2"/>
</dbReference>
<dbReference type="PRINTS" id="PR01652">
    <property type="entry name" value="SHAPEPROTEIN"/>
</dbReference>
<evidence type="ECO:0000256" key="1">
    <source>
        <dbReference type="ARBA" id="ARBA00004496"/>
    </source>
</evidence>
<dbReference type="Pfam" id="PF06723">
    <property type="entry name" value="MreB_Mbl"/>
    <property type="match status" value="1"/>
</dbReference>
<evidence type="ECO:0000256" key="2">
    <source>
        <dbReference type="ARBA" id="ARBA00022490"/>
    </source>
</evidence>
<keyword evidence="5" id="KW-0133">Cell shape</keyword>
<sequence>MYKILTRKHKPDIAIDLGTANTRIMTAAEGIVFDEPTLCCFSGDTGSKKLVAAGLDAVKMRGHDTNDLDVVRPLSFGVLNDIDATRAFLEYAIQASIGKPRRGRLTATIGVPTDATSAERNALMTAARDAGISSVSLVEETIAAAQGAGIEIDSPTGTMILECGAGLTEAVVLSLGGLCGRAAIRKGGDSLDRSIIDHLHFKHKFLIGQNMAEETKLTLVDQMIADAGASGSIDVKGRNMTNGLPETRSIPARELAALVGRHIDAIADMSANLLSNTAPELCDDIYSSGILLTGGSAAISLIGQTLTDRIGVPVAIANQSKSCVAYGLHSGLVH</sequence>
<keyword evidence="8" id="KW-1185">Reference proteome</keyword>
<dbReference type="InterPro" id="IPR056546">
    <property type="entry name" value="MreB_MamK-like"/>
</dbReference>
<name>A0ABX2N3K2_9SPHN</name>
<dbReference type="EMBL" id="JABWMH010000003">
    <property type="protein sequence ID" value="NVD28136.1"/>
    <property type="molecule type" value="Genomic_DNA"/>
</dbReference>
<protein>
    <submittedName>
        <fullName evidence="7">Rod shape-determining protein</fullName>
    </submittedName>
</protein>
<dbReference type="PANTHER" id="PTHR42749:SF1">
    <property type="entry name" value="CELL SHAPE-DETERMINING PROTEIN MREB"/>
    <property type="match status" value="1"/>
</dbReference>
<dbReference type="SUPFAM" id="SSF53067">
    <property type="entry name" value="Actin-like ATPase domain"/>
    <property type="match status" value="2"/>
</dbReference>
<evidence type="ECO:0000256" key="4">
    <source>
        <dbReference type="ARBA" id="ARBA00022840"/>
    </source>
</evidence>
<proteinExistence type="inferred from homology"/>
<evidence type="ECO:0000256" key="6">
    <source>
        <dbReference type="ARBA" id="ARBA00023458"/>
    </source>
</evidence>
<evidence type="ECO:0000313" key="8">
    <source>
        <dbReference type="Proteomes" id="UP000652427"/>
    </source>
</evidence>
<evidence type="ECO:0000256" key="3">
    <source>
        <dbReference type="ARBA" id="ARBA00022741"/>
    </source>
</evidence>
<dbReference type="RefSeq" id="WP_176279671.1">
    <property type="nucleotide sequence ID" value="NZ_JABWMH010000003.1"/>
</dbReference>
<reference evidence="7 8" key="1">
    <citation type="submission" date="2020-06" db="EMBL/GenBank/DDBJ databases">
        <authorList>
            <person name="Kim S.-J."/>
            <person name="Park S.-J."/>
        </authorList>
    </citation>
    <scope>NUCLEOTIDE SEQUENCE [LARGE SCALE GENOMIC DNA]</scope>
    <source>
        <strain evidence="7 8">SW-151</strain>
    </source>
</reference>
<gene>
    <name evidence="7" type="ORF">HUO14_09490</name>
</gene>
<dbReference type="PANTHER" id="PTHR42749">
    <property type="entry name" value="CELL SHAPE-DETERMINING PROTEIN MREB"/>
    <property type="match status" value="1"/>
</dbReference>
<keyword evidence="4" id="KW-0067">ATP-binding</keyword>
<evidence type="ECO:0000313" key="7">
    <source>
        <dbReference type="EMBL" id="NVD28136.1"/>
    </source>
</evidence>
<comment type="caution">
    <text evidence="7">The sequence shown here is derived from an EMBL/GenBank/DDBJ whole genome shotgun (WGS) entry which is preliminary data.</text>
</comment>
<accession>A0ABX2N3K2</accession>
<evidence type="ECO:0000256" key="5">
    <source>
        <dbReference type="ARBA" id="ARBA00022960"/>
    </source>
</evidence>
<comment type="similarity">
    <text evidence="6">Belongs to the FtsA/MreB family.</text>
</comment>
<organism evidence="7 8">
    <name type="scientific">Parasphingorhabdus flavimaris</name>
    <dbReference type="NCBI Taxonomy" id="266812"/>
    <lineage>
        <taxon>Bacteria</taxon>
        <taxon>Pseudomonadati</taxon>
        <taxon>Pseudomonadota</taxon>
        <taxon>Alphaproteobacteria</taxon>
        <taxon>Sphingomonadales</taxon>
        <taxon>Sphingomonadaceae</taxon>
        <taxon>Parasphingorhabdus</taxon>
    </lineage>
</organism>
<dbReference type="InterPro" id="IPR043129">
    <property type="entry name" value="ATPase_NBD"/>
</dbReference>
<comment type="subcellular location">
    <subcellularLocation>
        <location evidence="1">Cytoplasm</location>
    </subcellularLocation>
</comment>
<keyword evidence="2" id="KW-0963">Cytoplasm</keyword>